<organism evidence="7 8">
    <name type="scientific">Leadbetterella byssophila (strain DSM 17132 / JCM 16389 / KACC 11308 / NBRC 106382 / 4M15)</name>
    <dbReference type="NCBI Taxonomy" id="649349"/>
    <lineage>
        <taxon>Bacteria</taxon>
        <taxon>Pseudomonadati</taxon>
        <taxon>Bacteroidota</taxon>
        <taxon>Cytophagia</taxon>
        <taxon>Cytophagales</taxon>
        <taxon>Leadbetterellaceae</taxon>
        <taxon>Leadbetterella</taxon>
    </lineage>
</organism>
<keyword evidence="3 6" id="KW-0521">NADP</keyword>
<accession>E4RV86</accession>
<comment type="caution">
    <text evidence="6">Lacks conserved residue(s) required for the propagation of feature annotation.</text>
</comment>
<dbReference type="GO" id="GO:0005524">
    <property type="term" value="F:ATP binding"/>
    <property type="evidence" value="ECO:0007669"/>
    <property type="project" value="UniProtKB-KW"/>
</dbReference>
<dbReference type="Proteomes" id="UP000007435">
    <property type="component" value="Chromosome"/>
</dbReference>
<dbReference type="GO" id="GO:0051287">
    <property type="term" value="F:NAD binding"/>
    <property type="evidence" value="ECO:0007669"/>
    <property type="project" value="UniProtKB-ARBA"/>
</dbReference>
<dbReference type="EC" id="2.7.1.23" evidence="6"/>
<dbReference type="KEGG" id="lby:Lbys_3163"/>
<comment type="cofactor">
    <cofactor evidence="6">
        <name>a divalent metal cation</name>
        <dbReference type="ChEBI" id="CHEBI:60240"/>
    </cofactor>
</comment>
<keyword evidence="6" id="KW-0547">Nucleotide-binding</keyword>
<dbReference type="Gene3D" id="2.60.200.30">
    <property type="entry name" value="Probable inorganic polyphosphate/atp-NAD kinase, domain 2"/>
    <property type="match status" value="1"/>
</dbReference>
<keyword evidence="6" id="KW-0067">ATP-binding</keyword>
<keyword evidence="2 6" id="KW-0418">Kinase</keyword>
<dbReference type="GO" id="GO:0019674">
    <property type="term" value="P:NAD+ metabolic process"/>
    <property type="evidence" value="ECO:0007669"/>
    <property type="project" value="InterPro"/>
</dbReference>
<dbReference type="AlphaFoldDB" id="E4RV86"/>
<dbReference type="eggNOG" id="COG0061">
    <property type="taxonomic scope" value="Bacteria"/>
</dbReference>
<name>E4RV86_LEAB4</name>
<keyword evidence="4 6" id="KW-0520">NAD</keyword>
<evidence type="ECO:0000313" key="7">
    <source>
        <dbReference type="EMBL" id="ADQ18824.1"/>
    </source>
</evidence>
<evidence type="ECO:0000256" key="1">
    <source>
        <dbReference type="ARBA" id="ARBA00022679"/>
    </source>
</evidence>
<dbReference type="InterPro" id="IPR017438">
    <property type="entry name" value="ATP-NAD_kinase_N"/>
</dbReference>
<comment type="function">
    <text evidence="6">Involved in the regulation of the intracellular balance of NAD and NADP, and is a key enzyme in the biosynthesis of NADP. Catalyzes specifically the phosphorylation on 2'-hydroxyl of the adenosine moiety of NAD to yield NADP.</text>
</comment>
<dbReference type="GO" id="GO:0005737">
    <property type="term" value="C:cytoplasm"/>
    <property type="evidence" value="ECO:0007669"/>
    <property type="project" value="UniProtKB-SubCell"/>
</dbReference>
<comment type="similarity">
    <text evidence="6">Belongs to the NAD kinase family.</text>
</comment>
<dbReference type="InterPro" id="IPR017437">
    <property type="entry name" value="ATP-NAD_kinase_PpnK-typ_C"/>
</dbReference>
<reference key="1">
    <citation type="submission" date="2010-11" db="EMBL/GenBank/DDBJ databases">
        <title>The complete genome of Leadbetterella byssophila DSM 17132.</title>
        <authorList>
            <consortium name="US DOE Joint Genome Institute (JGI-PGF)"/>
            <person name="Lucas S."/>
            <person name="Copeland A."/>
            <person name="Lapidus A."/>
            <person name="Glavina del Rio T."/>
            <person name="Dalin E."/>
            <person name="Tice H."/>
            <person name="Bruce D."/>
            <person name="Goodwin L."/>
            <person name="Pitluck S."/>
            <person name="Kyrpides N."/>
            <person name="Mavromatis K."/>
            <person name="Ivanova N."/>
            <person name="Teshima H."/>
            <person name="Brettin T."/>
            <person name="Detter J.C."/>
            <person name="Han C."/>
            <person name="Tapia R."/>
            <person name="Land M."/>
            <person name="Hauser L."/>
            <person name="Markowitz V."/>
            <person name="Cheng J.-F."/>
            <person name="Hugenholtz P."/>
            <person name="Woyke T."/>
            <person name="Wu D."/>
            <person name="Tindall B."/>
            <person name="Pomrenke H.G."/>
            <person name="Brambilla E."/>
            <person name="Klenk H.-P."/>
            <person name="Eisen J.A."/>
        </authorList>
    </citation>
    <scope>NUCLEOTIDE SEQUENCE [LARGE SCALE GENOMIC DNA]</scope>
    <source>
        <strain>DSM 17132</strain>
    </source>
</reference>
<feature type="binding site" evidence="6">
    <location>
        <begin position="188"/>
        <end position="193"/>
    </location>
    <ligand>
        <name>NAD(+)</name>
        <dbReference type="ChEBI" id="CHEBI:57540"/>
    </ligand>
</feature>
<dbReference type="InterPro" id="IPR002504">
    <property type="entry name" value="NADK"/>
</dbReference>
<protein>
    <recommendedName>
        <fullName evidence="6">NAD kinase</fullName>
        <ecNumber evidence="6">2.7.1.23</ecNumber>
    </recommendedName>
    <alternativeName>
        <fullName evidence="6">ATP-dependent NAD kinase</fullName>
    </alternativeName>
</protein>
<dbReference type="NCBIfam" id="NF002521">
    <property type="entry name" value="PRK01911.1"/>
    <property type="match status" value="1"/>
</dbReference>
<keyword evidence="6" id="KW-0963">Cytoplasm</keyword>
<keyword evidence="8" id="KW-1185">Reference proteome</keyword>
<reference evidence="7 8" key="2">
    <citation type="journal article" date="2011" name="Stand. Genomic Sci.">
        <title>Complete genome sequence of Leadbetterella byssophila type strain (4M15).</title>
        <authorList>
            <person name="Abt B."/>
            <person name="Teshima H."/>
            <person name="Lucas S."/>
            <person name="Lapidus A."/>
            <person name="Del Rio T.G."/>
            <person name="Nolan M."/>
            <person name="Tice H."/>
            <person name="Cheng J.F."/>
            <person name="Pitluck S."/>
            <person name="Liolios K."/>
            <person name="Pagani I."/>
            <person name="Ivanova N."/>
            <person name="Mavromatis K."/>
            <person name="Pati A."/>
            <person name="Tapia R."/>
            <person name="Han C."/>
            <person name="Goodwin L."/>
            <person name="Chen A."/>
            <person name="Palaniappan K."/>
            <person name="Land M."/>
            <person name="Hauser L."/>
            <person name="Chang Y.J."/>
            <person name="Jeffries C.D."/>
            <person name="Rohde M."/>
            <person name="Goker M."/>
            <person name="Tindall B.J."/>
            <person name="Detter J.C."/>
            <person name="Woyke T."/>
            <person name="Bristow J."/>
            <person name="Eisen J.A."/>
            <person name="Markowitz V."/>
            <person name="Hugenholtz P."/>
            <person name="Klenk H.P."/>
            <person name="Kyrpides N.C."/>
        </authorList>
    </citation>
    <scope>NUCLEOTIDE SEQUENCE [LARGE SCALE GENOMIC DNA]</scope>
    <source>
        <strain evidence="8">DSM 17132 / JCM 16389 / KACC 11308 / NBRC 106382 / 4M15</strain>
    </source>
</reference>
<dbReference type="GO" id="GO:0003951">
    <property type="term" value="F:NAD+ kinase activity"/>
    <property type="evidence" value="ECO:0007669"/>
    <property type="project" value="UniProtKB-UniRule"/>
</dbReference>
<dbReference type="HAMAP" id="MF_00361">
    <property type="entry name" value="NAD_kinase"/>
    <property type="match status" value="1"/>
</dbReference>
<evidence type="ECO:0000313" key="8">
    <source>
        <dbReference type="Proteomes" id="UP000007435"/>
    </source>
</evidence>
<sequence length="295" mass="32965">MKFAIHGRPFKPESREEIQNIFHALDQRGIFYQISDTFSNLLKESGVHHDQSMIFREKAELCDLDVAISLGGDGAFLETLGMVARQETPVLGINFGRLGFLTDIAPKNIQETLDKILRKEYTIDERIMLHADGAQPIFPDGMNFALNEIAISKTDTSSMIVIHAYIDGEFLNSYWADGLMVATPTGSTGYNLSCGGPLVMPISNDFIITPICPHNLFVRPIIVSSQSKITLKVESRSNNYLVSMDSRARIVGDEMGEITVSLETFKAKLLKIDGMSFLSTLRNKLKWGEDVRNRI</sequence>
<evidence type="ECO:0000256" key="5">
    <source>
        <dbReference type="ARBA" id="ARBA00047925"/>
    </source>
</evidence>
<dbReference type="GO" id="GO:0006741">
    <property type="term" value="P:NADP+ biosynthetic process"/>
    <property type="evidence" value="ECO:0007669"/>
    <property type="project" value="UniProtKB-UniRule"/>
</dbReference>
<comment type="catalytic activity">
    <reaction evidence="5 6">
        <text>NAD(+) + ATP = ADP + NADP(+) + H(+)</text>
        <dbReference type="Rhea" id="RHEA:18629"/>
        <dbReference type="ChEBI" id="CHEBI:15378"/>
        <dbReference type="ChEBI" id="CHEBI:30616"/>
        <dbReference type="ChEBI" id="CHEBI:57540"/>
        <dbReference type="ChEBI" id="CHEBI:58349"/>
        <dbReference type="ChEBI" id="CHEBI:456216"/>
        <dbReference type="EC" id="2.7.1.23"/>
    </reaction>
</comment>
<dbReference type="PANTHER" id="PTHR20275:SF0">
    <property type="entry name" value="NAD KINASE"/>
    <property type="match status" value="1"/>
</dbReference>
<dbReference type="RefSeq" id="WP_013409851.1">
    <property type="nucleotide sequence ID" value="NC_014655.1"/>
</dbReference>
<evidence type="ECO:0000256" key="2">
    <source>
        <dbReference type="ARBA" id="ARBA00022777"/>
    </source>
</evidence>
<keyword evidence="1 6" id="KW-0808">Transferase</keyword>
<dbReference type="GO" id="GO:0046872">
    <property type="term" value="F:metal ion binding"/>
    <property type="evidence" value="ECO:0007669"/>
    <property type="project" value="UniProtKB-UniRule"/>
</dbReference>
<evidence type="ECO:0000256" key="4">
    <source>
        <dbReference type="ARBA" id="ARBA00023027"/>
    </source>
</evidence>
<dbReference type="OrthoDB" id="9774737at2"/>
<gene>
    <name evidence="6" type="primary">nadK</name>
    <name evidence="7" type="ordered locus">Lbys_3163</name>
</gene>
<evidence type="ECO:0000256" key="6">
    <source>
        <dbReference type="HAMAP-Rule" id="MF_00361"/>
    </source>
</evidence>
<dbReference type="SUPFAM" id="SSF111331">
    <property type="entry name" value="NAD kinase/diacylglycerol kinase-like"/>
    <property type="match status" value="1"/>
</dbReference>
<dbReference type="EMBL" id="CP002305">
    <property type="protein sequence ID" value="ADQ18824.1"/>
    <property type="molecule type" value="Genomic_DNA"/>
</dbReference>
<feature type="binding site" evidence="6">
    <location>
        <position position="177"/>
    </location>
    <ligand>
        <name>NAD(+)</name>
        <dbReference type="ChEBI" id="CHEBI:57540"/>
    </ligand>
</feature>
<dbReference type="PANTHER" id="PTHR20275">
    <property type="entry name" value="NAD KINASE"/>
    <property type="match status" value="1"/>
</dbReference>
<feature type="binding site" evidence="6">
    <location>
        <begin position="73"/>
        <end position="74"/>
    </location>
    <ligand>
        <name>NAD(+)</name>
        <dbReference type="ChEBI" id="CHEBI:57540"/>
    </ligand>
</feature>
<dbReference type="Pfam" id="PF01513">
    <property type="entry name" value="NAD_kinase"/>
    <property type="match status" value="1"/>
</dbReference>
<dbReference type="HOGENOM" id="CLU_008831_0_3_10"/>
<feature type="active site" description="Proton acceptor" evidence="6">
    <location>
        <position position="73"/>
    </location>
</feature>
<dbReference type="InterPro" id="IPR016064">
    <property type="entry name" value="NAD/diacylglycerol_kinase_sf"/>
</dbReference>
<dbReference type="Pfam" id="PF20143">
    <property type="entry name" value="NAD_kinase_C"/>
    <property type="match status" value="1"/>
</dbReference>
<dbReference type="STRING" id="649349.Lbys_3163"/>
<comment type="subcellular location">
    <subcellularLocation>
        <location evidence="6">Cytoplasm</location>
    </subcellularLocation>
</comment>
<feature type="binding site" evidence="6">
    <location>
        <begin position="147"/>
        <end position="148"/>
    </location>
    <ligand>
        <name>NAD(+)</name>
        <dbReference type="ChEBI" id="CHEBI:57540"/>
    </ligand>
</feature>
<dbReference type="Gene3D" id="3.40.50.10330">
    <property type="entry name" value="Probable inorganic polyphosphate/atp-NAD kinase, domain 1"/>
    <property type="match status" value="1"/>
</dbReference>
<evidence type="ECO:0000256" key="3">
    <source>
        <dbReference type="ARBA" id="ARBA00022857"/>
    </source>
</evidence>
<proteinExistence type="inferred from homology"/>